<proteinExistence type="inferred from homology"/>
<dbReference type="InterPro" id="IPR043131">
    <property type="entry name" value="BCAT-like_N"/>
</dbReference>
<evidence type="ECO:0000313" key="6">
    <source>
        <dbReference type="EMBL" id="KAL0632219.1"/>
    </source>
</evidence>
<organism evidence="6 7">
    <name type="scientific">Discina gigas</name>
    <dbReference type="NCBI Taxonomy" id="1032678"/>
    <lineage>
        <taxon>Eukaryota</taxon>
        <taxon>Fungi</taxon>
        <taxon>Dikarya</taxon>
        <taxon>Ascomycota</taxon>
        <taxon>Pezizomycotina</taxon>
        <taxon>Pezizomycetes</taxon>
        <taxon>Pezizales</taxon>
        <taxon>Discinaceae</taxon>
        <taxon>Discina</taxon>
    </lineage>
</organism>
<dbReference type="InterPro" id="IPR043132">
    <property type="entry name" value="BCAT-like_C"/>
</dbReference>
<gene>
    <name evidence="6" type="ORF">Q9L58_008891</name>
</gene>
<keyword evidence="4" id="KW-0808">Transferase</keyword>
<keyword evidence="7" id="KW-1185">Reference proteome</keyword>
<evidence type="ECO:0000313" key="7">
    <source>
        <dbReference type="Proteomes" id="UP001447188"/>
    </source>
</evidence>
<evidence type="ECO:0000256" key="4">
    <source>
        <dbReference type="ARBA" id="ARBA00022679"/>
    </source>
</evidence>
<dbReference type="Proteomes" id="UP001447188">
    <property type="component" value="Unassembled WGS sequence"/>
</dbReference>
<dbReference type="InterPro" id="IPR036038">
    <property type="entry name" value="Aminotransferase-like"/>
</dbReference>
<name>A0ABR3G8D6_9PEZI</name>
<dbReference type="Gene3D" id="3.20.10.10">
    <property type="entry name" value="D-amino Acid Aminotransferase, subunit A, domain 2"/>
    <property type="match status" value="1"/>
</dbReference>
<dbReference type="PANTHER" id="PTHR42825:SF2">
    <property type="entry name" value="BRANCHED-CHAIN-AMINO-ACID AMINOTRANSFERASE 3, CHLOROPLASTIC-RELATED"/>
    <property type="match status" value="1"/>
</dbReference>
<dbReference type="InterPro" id="IPR005786">
    <property type="entry name" value="B_amino_transII"/>
</dbReference>
<keyword evidence="3" id="KW-0032">Aminotransferase</keyword>
<evidence type="ECO:0000256" key="2">
    <source>
        <dbReference type="ARBA" id="ARBA00009320"/>
    </source>
</evidence>
<dbReference type="InterPro" id="IPR001544">
    <property type="entry name" value="Aminotrans_IV"/>
</dbReference>
<dbReference type="EMBL" id="JBBBZM010000180">
    <property type="protein sequence ID" value="KAL0632219.1"/>
    <property type="molecule type" value="Genomic_DNA"/>
</dbReference>
<sequence length="336" mass="36412">MAFPPPPTDSIDWSDIGFRVREVNGHVESHYSVHTGVWTAPEFVVSPYLSIHGLAPGLNYGQQCYEGLKTFRSPDDRSIHLFRPAMNARRMQHSASFVAMPAPPEQLFLDAVNMAVAGNAEFVPPHASGASMYVYVLPVGVYHGIHPVNCLILETFDRAAPHGTGSAKIGGNYAPVLRHSEAARKAGYGITLHLDSQTRTMIDEFSTSGFLGIRETTPKPTLVVPDSSSVISSVTSSSVQQIAEGWGWKVEVRKVRLEELETFTEVMAAGTAASLVPVKSVVMESTGLKVVYCEGEEPGPRVVQLLKELKGIQTGVVEDRFGWLVKVAEVKGGKAP</sequence>
<reference evidence="6 7" key="1">
    <citation type="submission" date="2024-02" db="EMBL/GenBank/DDBJ databases">
        <title>Discinaceae phylogenomics.</title>
        <authorList>
            <person name="Dirks A.C."/>
            <person name="James T.Y."/>
        </authorList>
    </citation>
    <scope>NUCLEOTIDE SEQUENCE [LARGE SCALE GENOMIC DNA]</scope>
    <source>
        <strain evidence="6 7">ACD0624</strain>
    </source>
</reference>
<comment type="caution">
    <text evidence="6">The sequence shown here is derived from an EMBL/GenBank/DDBJ whole genome shotgun (WGS) entry which is preliminary data.</text>
</comment>
<comment type="similarity">
    <text evidence="2">Belongs to the class-IV pyridoxal-phosphate-dependent aminotransferase family.</text>
</comment>
<dbReference type="Gene3D" id="3.30.470.10">
    <property type="match status" value="1"/>
</dbReference>
<keyword evidence="5" id="KW-0663">Pyridoxal phosphate</keyword>
<evidence type="ECO:0000256" key="5">
    <source>
        <dbReference type="ARBA" id="ARBA00022898"/>
    </source>
</evidence>
<dbReference type="Pfam" id="PF01063">
    <property type="entry name" value="Aminotran_4"/>
    <property type="match status" value="1"/>
</dbReference>
<dbReference type="SUPFAM" id="SSF56752">
    <property type="entry name" value="D-aminoacid aminotransferase-like PLP-dependent enzymes"/>
    <property type="match status" value="1"/>
</dbReference>
<comment type="cofactor">
    <cofactor evidence="1">
        <name>pyridoxal 5'-phosphate</name>
        <dbReference type="ChEBI" id="CHEBI:597326"/>
    </cofactor>
</comment>
<evidence type="ECO:0000256" key="3">
    <source>
        <dbReference type="ARBA" id="ARBA00022576"/>
    </source>
</evidence>
<accession>A0ABR3G8D6</accession>
<dbReference type="PANTHER" id="PTHR42825">
    <property type="entry name" value="AMINO ACID AMINOTRANSFERASE"/>
    <property type="match status" value="1"/>
</dbReference>
<dbReference type="PIRSF" id="PIRSF006468">
    <property type="entry name" value="BCAT1"/>
    <property type="match status" value="1"/>
</dbReference>
<evidence type="ECO:0000256" key="1">
    <source>
        <dbReference type="ARBA" id="ARBA00001933"/>
    </source>
</evidence>
<protein>
    <submittedName>
        <fullName evidence="6">Uncharacterized protein</fullName>
    </submittedName>
</protein>